<evidence type="ECO:0000256" key="5">
    <source>
        <dbReference type="ARBA" id="ARBA00048017"/>
    </source>
</evidence>
<dbReference type="InterPro" id="IPR019467">
    <property type="entry name" value="Hat1_N"/>
</dbReference>
<dbReference type="InterPro" id="IPR016181">
    <property type="entry name" value="Acyl_CoA_acyltransferase"/>
</dbReference>
<dbReference type="Gene3D" id="3.40.630.30">
    <property type="match status" value="2"/>
</dbReference>
<dbReference type="AlphaFoldDB" id="A0AAV8ABT3"/>
<keyword evidence="3" id="KW-0808">Transferase</keyword>
<feature type="coiled-coil region" evidence="6">
    <location>
        <begin position="194"/>
        <end position="230"/>
    </location>
</feature>
<evidence type="ECO:0000313" key="9">
    <source>
        <dbReference type="Proteomes" id="UP001146793"/>
    </source>
</evidence>
<organism evidence="8 9">
    <name type="scientific">Anaeramoeba flamelloides</name>
    <dbReference type="NCBI Taxonomy" id="1746091"/>
    <lineage>
        <taxon>Eukaryota</taxon>
        <taxon>Metamonada</taxon>
        <taxon>Anaeramoebidae</taxon>
        <taxon>Anaeramoeba</taxon>
    </lineage>
</organism>
<protein>
    <recommendedName>
        <fullName evidence="2">histone acetyltransferase</fullName>
        <ecNumber evidence="2">2.3.1.48</ecNumber>
    </recommendedName>
</protein>
<dbReference type="EC" id="2.3.1.48" evidence="2"/>
<proteinExistence type="inferred from homology"/>
<evidence type="ECO:0000256" key="1">
    <source>
        <dbReference type="ARBA" id="ARBA00010543"/>
    </source>
</evidence>
<gene>
    <name evidence="8" type="ORF">M0812_07083</name>
</gene>
<name>A0AAV8ABT3_9EUKA</name>
<comment type="catalytic activity">
    <reaction evidence="5">
        <text>L-lysyl-[protein] + acetyl-CoA = N(6)-acetyl-L-lysyl-[protein] + CoA + H(+)</text>
        <dbReference type="Rhea" id="RHEA:45948"/>
        <dbReference type="Rhea" id="RHEA-COMP:9752"/>
        <dbReference type="Rhea" id="RHEA-COMP:10731"/>
        <dbReference type="ChEBI" id="CHEBI:15378"/>
        <dbReference type="ChEBI" id="CHEBI:29969"/>
        <dbReference type="ChEBI" id="CHEBI:57287"/>
        <dbReference type="ChEBI" id="CHEBI:57288"/>
        <dbReference type="ChEBI" id="CHEBI:61930"/>
        <dbReference type="EC" id="2.3.1.48"/>
    </reaction>
</comment>
<dbReference type="PANTHER" id="PTHR12046">
    <property type="entry name" value="HISTONE ACETYLTRANSFERASE TYPE B CATALYTIC SUBUNIT"/>
    <property type="match status" value="1"/>
</dbReference>
<dbReference type="Gene3D" id="3.90.360.10">
    <property type="entry name" value="Histone acetyl transferase 1 (HAT1), N-terminal domain"/>
    <property type="match status" value="1"/>
</dbReference>
<evidence type="ECO:0000256" key="3">
    <source>
        <dbReference type="ARBA" id="ARBA00022679"/>
    </source>
</evidence>
<dbReference type="SUPFAM" id="SSF55729">
    <property type="entry name" value="Acyl-CoA N-acyltransferases (Nat)"/>
    <property type="match status" value="1"/>
</dbReference>
<dbReference type="Proteomes" id="UP001146793">
    <property type="component" value="Unassembled WGS sequence"/>
</dbReference>
<evidence type="ECO:0000256" key="6">
    <source>
        <dbReference type="SAM" id="Coils"/>
    </source>
</evidence>
<dbReference type="InterPro" id="IPR037113">
    <property type="entry name" value="Hat1_N_sf"/>
</dbReference>
<sequence>MNNFRQPPLFLNHLPGCVQLIFPPNEKPITPKYTHQFFGPTSTIFGYTQLRIILRYTPSLKHCFYKLTAESMLPFTDQTDHSRANLKKMLKQYFAPNSFLTTEKSYNSKEINEMTNPIFKAPGKILEQFTDLKDRKFIISHSRLKDLNTQSYFKKIQHVSLWFVDGISLINVEDPNWHVFFLFEKVTANIEPNVSNDKQNVNNEKEKEKEKEKEIQMEIEQEQEKEQKKEYLVLAGFVTVYRFSLSSEEQKMRISHFLLLPHYDDSSLKLKLLRTLNKYILTKPKVIEFNAEDPLMDLQLLRNAIDASRVIHYQTKKSREPTKEDLLEIRKLYKMNLRQTRIALEIFYLLISGTENENGSQKIEIARKLMKNRLNQEFDEKMILNMNNRIKFEEKNHLQAIELIKSWKN</sequence>
<dbReference type="Pfam" id="PF10394">
    <property type="entry name" value="Hat1_N"/>
    <property type="match status" value="1"/>
</dbReference>
<accession>A0AAV8ABT3</accession>
<dbReference type="GO" id="GO:0004402">
    <property type="term" value="F:histone acetyltransferase activity"/>
    <property type="evidence" value="ECO:0007669"/>
    <property type="project" value="InterPro"/>
</dbReference>
<keyword evidence="6" id="KW-0175">Coiled coil</keyword>
<dbReference type="GO" id="GO:0005634">
    <property type="term" value="C:nucleus"/>
    <property type="evidence" value="ECO:0007669"/>
    <property type="project" value="InterPro"/>
</dbReference>
<evidence type="ECO:0000256" key="2">
    <source>
        <dbReference type="ARBA" id="ARBA00013184"/>
    </source>
</evidence>
<feature type="domain" description="Histone acetyl transferase HAT1 N-terminal" evidence="7">
    <location>
        <begin position="28"/>
        <end position="165"/>
    </location>
</feature>
<reference evidence="8" key="1">
    <citation type="submission" date="2022-08" db="EMBL/GenBank/DDBJ databases">
        <title>Novel sulphate-reducing endosymbionts in the free-living metamonad Anaeramoeba.</title>
        <authorList>
            <person name="Jerlstrom-Hultqvist J."/>
            <person name="Cepicka I."/>
            <person name="Gallot-Lavallee L."/>
            <person name="Salas-Leiva D."/>
            <person name="Curtis B.A."/>
            <person name="Zahonova K."/>
            <person name="Pipaliya S."/>
            <person name="Dacks J."/>
            <person name="Roger A.J."/>
        </authorList>
    </citation>
    <scope>NUCLEOTIDE SEQUENCE</scope>
    <source>
        <strain evidence="8">Busselton2</strain>
    </source>
</reference>
<dbReference type="EMBL" id="JANTQA010000012">
    <property type="protein sequence ID" value="KAJ3450891.1"/>
    <property type="molecule type" value="Genomic_DNA"/>
</dbReference>
<keyword evidence="4" id="KW-0012">Acyltransferase</keyword>
<comment type="caution">
    <text evidence="8">The sequence shown here is derived from an EMBL/GenBank/DDBJ whole genome shotgun (WGS) entry which is preliminary data.</text>
</comment>
<dbReference type="InterPro" id="IPR017380">
    <property type="entry name" value="Hist_AcTrfase_B-typ_cat-su"/>
</dbReference>
<dbReference type="GO" id="GO:0000781">
    <property type="term" value="C:chromosome, telomeric region"/>
    <property type="evidence" value="ECO:0007669"/>
    <property type="project" value="GOC"/>
</dbReference>
<evidence type="ECO:0000313" key="8">
    <source>
        <dbReference type="EMBL" id="KAJ3450891.1"/>
    </source>
</evidence>
<evidence type="ECO:0000259" key="7">
    <source>
        <dbReference type="Pfam" id="PF10394"/>
    </source>
</evidence>
<dbReference type="GO" id="GO:0031509">
    <property type="term" value="P:subtelomeric heterochromatin formation"/>
    <property type="evidence" value="ECO:0007669"/>
    <property type="project" value="InterPro"/>
</dbReference>
<comment type="similarity">
    <text evidence="1">Belongs to the HAT1 family.</text>
</comment>
<evidence type="ECO:0000256" key="4">
    <source>
        <dbReference type="ARBA" id="ARBA00023315"/>
    </source>
</evidence>